<dbReference type="Proteomes" id="UP001319827">
    <property type="component" value="Chromosome"/>
</dbReference>
<dbReference type="Pfam" id="PF13531">
    <property type="entry name" value="SBP_bac_11"/>
    <property type="match status" value="1"/>
</dbReference>
<dbReference type="CDD" id="cd00993">
    <property type="entry name" value="PBP2_ModA_like"/>
    <property type="match status" value="1"/>
</dbReference>
<dbReference type="InterPro" id="IPR005950">
    <property type="entry name" value="ModA"/>
</dbReference>
<dbReference type="PIRSF" id="PIRSF004846">
    <property type="entry name" value="ModA"/>
    <property type="match status" value="1"/>
</dbReference>
<dbReference type="Gene3D" id="3.40.190.10">
    <property type="entry name" value="Periplasmic binding protein-like II"/>
    <property type="match status" value="2"/>
</dbReference>
<evidence type="ECO:0000313" key="5">
    <source>
        <dbReference type="EMBL" id="BCR07014.1"/>
    </source>
</evidence>
<reference evidence="5 6" key="1">
    <citation type="journal article" date="2016" name="C (Basel)">
        <title>Selective Growth of and Electricity Production by Marine Exoelectrogenic Bacteria in Self-Aggregated Hydrogel of Microbially Reduced Graphene Oxide.</title>
        <authorList>
            <person name="Yoshida N."/>
            <person name="Goto Y."/>
            <person name="Miyata Y."/>
        </authorList>
    </citation>
    <scope>NUCLEOTIDE SEQUENCE [LARGE SCALE GENOMIC DNA]</scope>
    <source>
        <strain evidence="5 6">NIT-T3</strain>
    </source>
</reference>
<feature type="chain" id="PRO_5046967773" evidence="4">
    <location>
        <begin position="21"/>
        <end position="245"/>
    </location>
</feature>
<dbReference type="InterPro" id="IPR050682">
    <property type="entry name" value="ModA/WtpA"/>
</dbReference>
<dbReference type="NCBIfam" id="TIGR01256">
    <property type="entry name" value="modA"/>
    <property type="match status" value="1"/>
</dbReference>
<comment type="similarity">
    <text evidence="1">Belongs to the bacterial solute-binding protein ModA family.</text>
</comment>
<dbReference type="PANTHER" id="PTHR30632:SF0">
    <property type="entry name" value="SULFATE-BINDING PROTEIN"/>
    <property type="match status" value="1"/>
</dbReference>
<organism evidence="5 6">
    <name type="scientific">Desulfuromonas versatilis</name>
    <dbReference type="NCBI Taxonomy" id="2802975"/>
    <lineage>
        <taxon>Bacteria</taxon>
        <taxon>Pseudomonadati</taxon>
        <taxon>Thermodesulfobacteriota</taxon>
        <taxon>Desulfuromonadia</taxon>
        <taxon>Desulfuromonadales</taxon>
        <taxon>Desulfuromonadaceae</taxon>
        <taxon>Desulfuromonas</taxon>
    </lineage>
</organism>
<sequence>MRSLLPALLLCLVLTTPVCAAEVRLSVAASMTDAVNELIASYRIKAAGASFLPNFGSSGALAKQIAQGAPADIFISANPKWMSYLVEQGSIAPGQVRNLAFNSLVFVGRKGLAVASLEDLARLGRIAIGSPRSVPAGQYAEQALKAAGLYDRLGDRLVMAQDVRQALVYADRGETDGAFVYRTDALLAKEAVILLEVPQGLYDEVTYPVGLTQAGAKNPEAVAFLEYLAADEAAKILTKYGFVVR</sequence>
<gene>
    <name evidence="5" type="primary">modA</name>
    <name evidence="5" type="ORF">DESUT3_40830</name>
</gene>
<dbReference type="RefSeq" id="WP_221250385.1">
    <property type="nucleotide sequence ID" value="NZ_AP024355.1"/>
</dbReference>
<keyword evidence="2" id="KW-0479">Metal-binding</keyword>
<dbReference type="SUPFAM" id="SSF53850">
    <property type="entry name" value="Periplasmic binding protein-like II"/>
    <property type="match status" value="1"/>
</dbReference>
<proteinExistence type="inferred from homology"/>
<keyword evidence="6" id="KW-1185">Reference proteome</keyword>
<accession>A0ABM8I217</accession>
<evidence type="ECO:0000256" key="3">
    <source>
        <dbReference type="ARBA" id="ARBA00022729"/>
    </source>
</evidence>
<keyword evidence="3 4" id="KW-0732">Signal</keyword>
<protein>
    <submittedName>
        <fullName evidence="5">Molybdate ABC transporter substrate-binding protein</fullName>
    </submittedName>
</protein>
<dbReference type="EMBL" id="AP024355">
    <property type="protein sequence ID" value="BCR07014.1"/>
    <property type="molecule type" value="Genomic_DNA"/>
</dbReference>
<feature type="signal peptide" evidence="4">
    <location>
        <begin position="1"/>
        <end position="20"/>
    </location>
</feature>
<evidence type="ECO:0000256" key="1">
    <source>
        <dbReference type="ARBA" id="ARBA00009175"/>
    </source>
</evidence>
<dbReference type="PANTHER" id="PTHR30632">
    <property type="entry name" value="MOLYBDATE-BINDING PERIPLASMIC PROTEIN"/>
    <property type="match status" value="1"/>
</dbReference>
<evidence type="ECO:0000256" key="4">
    <source>
        <dbReference type="SAM" id="SignalP"/>
    </source>
</evidence>
<name>A0ABM8I217_9BACT</name>
<reference evidence="5 6" key="2">
    <citation type="journal article" date="2021" name="Int. J. Syst. Evol. Microbiol.">
        <title>Isolation and Polyphasic Characterization of Desulfuromonas versatilis sp. Nov., an Electrogenic Bacteria Capable of Versatile Metabolism Isolated from a Graphene Oxide-Reducing Enrichment Culture.</title>
        <authorList>
            <person name="Xie L."/>
            <person name="Yoshida N."/>
            <person name="Ishii S."/>
            <person name="Meng L."/>
        </authorList>
    </citation>
    <scope>NUCLEOTIDE SEQUENCE [LARGE SCALE GENOMIC DNA]</scope>
    <source>
        <strain evidence="5 6">NIT-T3</strain>
    </source>
</reference>
<evidence type="ECO:0000256" key="2">
    <source>
        <dbReference type="ARBA" id="ARBA00022723"/>
    </source>
</evidence>
<evidence type="ECO:0000313" key="6">
    <source>
        <dbReference type="Proteomes" id="UP001319827"/>
    </source>
</evidence>